<dbReference type="RefSeq" id="WP_012226879.1">
    <property type="nucleotide sequence ID" value="NZ_HG422565.1"/>
</dbReference>
<comment type="caution">
    <text evidence="1">The sequence shown here is derived from an EMBL/GenBank/DDBJ whole genome shotgun (WGS) entry which is preliminary data.</text>
</comment>
<dbReference type="AlphaFoldDB" id="R4Z5H3"/>
<proteinExistence type="predicted"/>
<keyword evidence="2" id="KW-1185">Reference proteome</keyword>
<evidence type="ECO:0000313" key="2">
    <source>
        <dbReference type="Proteomes" id="UP000018291"/>
    </source>
</evidence>
<protein>
    <submittedName>
        <fullName evidence="1">Uncharacterized protein</fullName>
    </submittedName>
</protein>
<dbReference type="EMBL" id="CANL01000022">
    <property type="protein sequence ID" value="CCM63787.1"/>
    <property type="molecule type" value="Genomic_DNA"/>
</dbReference>
<organism evidence="1 2">
    <name type="scientific">Candidatus Neomicrothrix parvicella RN1</name>
    <dbReference type="NCBI Taxonomy" id="1229780"/>
    <lineage>
        <taxon>Bacteria</taxon>
        <taxon>Bacillati</taxon>
        <taxon>Actinomycetota</taxon>
        <taxon>Acidimicrobiia</taxon>
        <taxon>Acidimicrobiales</taxon>
        <taxon>Microthrixaceae</taxon>
        <taxon>Candidatus Neomicrothrix</taxon>
    </lineage>
</organism>
<gene>
    <name evidence="1" type="ORF">BN381_290155</name>
</gene>
<dbReference type="STRING" id="1229780.BN381_290155"/>
<reference evidence="1 2" key="1">
    <citation type="journal article" date="2013" name="ISME J.">
        <title>Metabolic model for the filamentous 'Candidatus Microthrix parvicella' based on genomic and metagenomic analyses.</title>
        <authorList>
            <person name="Jon McIlroy S."/>
            <person name="Kristiansen R."/>
            <person name="Albertsen M."/>
            <person name="Michael Karst S."/>
            <person name="Rossetti S."/>
            <person name="Lund Nielsen J."/>
            <person name="Tandoi V."/>
            <person name="James Seviour R."/>
            <person name="Nielsen P.H."/>
        </authorList>
    </citation>
    <scope>NUCLEOTIDE SEQUENCE [LARGE SCALE GENOMIC DNA]</scope>
    <source>
        <strain evidence="1 2">RN1</strain>
    </source>
</reference>
<dbReference type="OrthoDB" id="7051771at2"/>
<dbReference type="eggNOG" id="COG2409">
    <property type="taxonomic scope" value="Bacteria"/>
</dbReference>
<dbReference type="HOGENOM" id="CLU_1923754_0_0_11"/>
<sequence length="131" mass="13898">MGGVGGVDRATKPPFTIMGSLDGIEAGLRQMRRTRPLETTVVDLGGGLIVGARSDAAAAILAAIDEYYDDRSDASGSVLTSLALALADPAPRDTTVIAELVRYKNLDERWHDWNGVVRVCRDLALEISGAT</sequence>
<dbReference type="Proteomes" id="UP000018291">
    <property type="component" value="Unassembled WGS sequence"/>
</dbReference>
<name>R4Z5H3_9ACTN</name>
<accession>R4Z5H3</accession>
<evidence type="ECO:0000313" key="1">
    <source>
        <dbReference type="EMBL" id="CCM63787.1"/>
    </source>
</evidence>